<protein>
    <submittedName>
        <fullName evidence="1">Uncharacterized protein</fullName>
    </submittedName>
</protein>
<dbReference type="EMBL" id="CP018308">
    <property type="protein sequence ID" value="ASI89107.1"/>
    <property type="molecule type" value="Genomic_DNA"/>
</dbReference>
<dbReference type="SUPFAM" id="SSF58104">
    <property type="entry name" value="Methyl-accepting chemotaxis protein (MCP) signaling domain"/>
    <property type="match status" value="1"/>
</dbReference>
<reference evidence="2" key="1">
    <citation type="submission" date="2016-12" db="EMBL/GenBank/DDBJ databases">
        <title>Comparative genomic analysis reveals the diversity, evolution, and environmental adaptation strategies of the genus Vibrio.</title>
        <authorList>
            <person name="Lin H."/>
            <person name="Wang X."/>
            <person name="Zhang X.-H."/>
        </authorList>
    </citation>
    <scope>NUCLEOTIDE SEQUENCE [LARGE SCALE GENOMIC DNA]</scope>
    <source>
        <strain evidence="2">QT6D1</strain>
    </source>
</reference>
<dbReference type="KEGG" id="vsh:BSZ05_04350"/>
<proteinExistence type="predicted"/>
<accession>A0AAN1FET8</accession>
<evidence type="ECO:0000313" key="1">
    <source>
        <dbReference type="EMBL" id="ASI89107.1"/>
    </source>
</evidence>
<dbReference type="AlphaFoldDB" id="A0AAN1FET8"/>
<gene>
    <name evidence="1" type="ORF">BSZ05_04350</name>
</gene>
<name>A0AAN1FET8_9VIBR</name>
<dbReference type="Proteomes" id="UP000197092">
    <property type="component" value="Chromosome 1"/>
</dbReference>
<sequence length="90" mass="9873">MNAAIGLLVLGEQGRSFRSFVVATEARNIVCRTQQSIKEILEMMGNLQSGSQHASVALQEVVAPFRGYCLQIAIATTEQTEVSDDTYQHD</sequence>
<evidence type="ECO:0000313" key="2">
    <source>
        <dbReference type="Proteomes" id="UP000197092"/>
    </source>
</evidence>
<dbReference type="Gene3D" id="1.10.287.950">
    <property type="entry name" value="Methyl-accepting chemotaxis protein"/>
    <property type="match status" value="1"/>
</dbReference>
<organism evidence="1 2">
    <name type="scientific">Vibrio mediterranei</name>
    <dbReference type="NCBI Taxonomy" id="689"/>
    <lineage>
        <taxon>Bacteria</taxon>
        <taxon>Pseudomonadati</taxon>
        <taxon>Pseudomonadota</taxon>
        <taxon>Gammaproteobacteria</taxon>
        <taxon>Vibrionales</taxon>
        <taxon>Vibrionaceae</taxon>
        <taxon>Vibrio</taxon>
    </lineage>
</organism>